<keyword evidence="2" id="KW-0378">Hydrolase</keyword>
<dbReference type="Proteomes" id="UP000305836">
    <property type="component" value="Unassembled WGS sequence"/>
</dbReference>
<dbReference type="Gene3D" id="3.40.50.1820">
    <property type="entry name" value="alpha/beta hydrolase"/>
    <property type="match status" value="1"/>
</dbReference>
<feature type="domain" description="AB hydrolase-1" evidence="1">
    <location>
        <begin position="14"/>
        <end position="233"/>
    </location>
</feature>
<dbReference type="AlphaFoldDB" id="A0A4U3M1Y0"/>
<gene>
    <name evidence="2" type="ORF">FDA38_04075</name>
</gene>
<dbReference type="InterPro" id="IPR029058">
    <property type="entry name" value="AB_hydrolase_fold"/>
</dbReference>
<dbReference type="GO" id="GO:0016787">
    <property type="term" value="F:hydrolase activity"/>
    <property type="evidence" value="ECO:0007669"/>
    <property type="project" value="UniProtKB-KW"/>
</dbReference>
<dbReference type="EMBL" id="SZPZ01000001">
    <property type="protein sequence ID" value="TKK82009.1"/>
    <property type="molecule type" value="Genomic_DNA"/>
</dbReference>
<dbReference type="RefSeq" id="WP_137252710.1">
    <property type="nucleotide sequence ID" value="NZ_JBHSPQ010000004.1"/>
</dbReference>
<proteinExistence type="predicted"/>
<dbReference type="InterPro" id="IPR000073">
    <property type="entry name" value="AB_hydrolase_1"/>
</dbReference>
<accession>A0A4U3M1Y0</accession>
<organism evidence="2 3">
    <name type="scientific">Kribbella jiaozuonensis</name>
    <dbReference type="NCBI Taxonomy" id="2575441"/>
    <lineage>
        <taxon>Bacteria</taxon>
        <taxon>Bacillati</taxon>
        <taxon>Actinomycetota</taxon>
        <taxon>Actinomycetes</taxon>
        <taxon>Propionibacteriales</taxon>
        <taxon>Kribbellaceae</taxon>
        <taxon>Kribbella</taxon>
    </lineage>
</organism>
<dbReference type="Pfam" id="PF00561">
    <property type="entry name" value="Abhydrolase_1"/>
    <property type="match status" value="1"/>
</dbReference>
<dbReference type="OrthoDB" id="495620at2"/>
<evidence type="ECO:0000313" key="3">
    <source>
        <dbReference type="Proteomes" id="UP000305836"/>
    </source>
</evidence>
<evidence type="ECO:0000313" key="2">
    <source>
        <dbReference type="EMBL" id="TKK82009.1"/>
    </source>
</evidence>
<sequence length="243" mass="26571">MTISHAVAGDGPDLLLVHAGVADARMWAKQVDELKADHRVITLDLRGYGETPLQPGAKYSDAGDVLALLDELGVETVTAVGASYGGYVVQQVASRVPERFNRLVLLCAPTDNVVPDDNLRALWSEENELLEAGDVAGATELTVQRWIGPEADDDARALLRTMQRRAYDVQLAAGDVENEEYPVEPEKISAPVRLITGAHDFAFFTNSADYLAERLPTVERIHLPWAGHLPTLERPAEALELIR</sequence>
<keyword evidence="3" id="KW-1185">Reference proteome</keyword>
<protein>
    <submittedName>
        <fullName evidence="2">Alpha/beta fold hydrolase</fullName>
    </submittedName>
</protein>
<dbReference type="PRINTS" id="PR00111">
    <property type="entry name" value="ABHYDROLASE"/>
</dbReference>
<comment type="caution">
    <text evidence="2">The sequence shown here is derived from an EMBL/GenBank/DDBJ whole genome shotgun (WGS) entry which is preliminary data.</text>
</comment>
<dbReference type="InterPro" id="IPR050266">
    <property type="entry name" value="AB_hydrolase_sf"/>
</dbReference>
<reference evidence="2 3" key="1">
    <citation type="submission" date="2019-04" db="EMBL/GenBank/DDBJ databases">
        <title>Kribbella sp. NEAU-THZ 27 nov., a novel actinomycete isolated from soil.</title>
        <authorList>
            <person name="Duan L."/>
        </authorList>
    </citation>
    <scope>NUCLEOTIDE SEQUENCE [LARGE SCALE GENOMIC DNA]</scope>
    <source>
        <strain evidence="3">NEAU-THZ27</strain>
    </source>
</reference>
<dbReference type="PANTHER" id="PTHR43798">
    <property type="entry name" value="MONOACYLGLYCEROL LIPASE"/>
    <property type="match status" value="1"/>
</dbReference>
<evidence type="ECO:0000259" key="1">
    <source>
        <dbReference type="Pfam" id="PF00561"/>
    </source>
</evidence>
<dbReference type="SUPFAM" id="SSF53474">
    <property type="entry name" value="alpha/beta-Hydrolases"/>
    <property type="match status" value="1"/>
</dbReference>
<name>A0A4U3M1Y0_9ACTN</name>